<organism evidence="1 2">
    <name type="scientific">Plectonema radiosum NIES-515</name>
    <dbReference type="NCBI Taxonomy" id="2986073"/>
    <lineage>
        <taxon>Bacteria</taxon>
        <taxon>Bacillati</taxon>
        <taxon>Cyanobacteriota</taxon>
        <taxon>Cyanophyceae</taxon>
        <taxon>Oscillatoriophycideae</taxon>
        <taxon>Oscillatoriales</taxon>
        <taxon>Microcoleaceae</taxon>
        <taxon>Plectonema</taxon>
    </lineage>
</organism>
<comment type="caution">
    <text evidence="1">The sequence shown here is derived from an EMBL/GenBank/DDBJ whole genome shotgun (WGS) entry which is preliminary data.</text>
</comment>
<protein>
    <submittedName>
        <fullName evidence="1">STELLO glycosyltransferase family protein</fullName>
    </submittedName>
</protein>
<dbReference type="Proteomes" id="UP001526143">
    <property type="component" value="Unassembled WGS sequence"/>
</dbReference>
<evidence type="ECO:0000313" key="2">
    <source>
        <dbReference type="Proteomes" id="UP001526143"/>
    </source>
</evidence>
<name>A0ABT3AV06_9CYAN</name>
<reference evidence="1 2" key="1">
    <citation type="submission" date="2022-10" db="EMBL/GenBank/DDBJ databases">
        <title>Identification of biosynthetic pathway for the production of the potent trypsin inhibitor radiosumin.</title>
        <authorList>
            <person name="Fewer D.P."/>
            <person name="Delbaje E."/>
            <person name="Ouyang X."/>
            <person name="Agostino P.D."/>
            <person name="Wahlsten M."/>
            <person name="Jokela J."/>
            <person name="Permi P."/>
            <person name="Haapaniemi E."/>
            <person name="Koistinen H."/>
        </authorList>
    </citation>
    <scope>NUCLEOTIDE SEQUENCE [LARGE SCALE GENOMIC DNA]</scope>
    <source>
        <strain evidence="1 2">NIES-515</strain>
    </source>
</reference>
<sequence>MPDNKFIVITTINYPTDGIKKIASNYKDWSFIVVGDKKTPTNWNWEGVQFLSVPDQLALESAFVRECPFNHYVRKNIGYLKAIQNGAKVIAETDDDNIPYDSFLVSVDKQVEGQPVQKHGWENIYTHFTDTKIWPRGFPLEYINESFRKKSLLGDKSTFDCPIQQYLADGDPDVDAIYRLTTEEETKFRSNTVILKDGTFCPFNSQNTIWWPEAYPLLYLPSFVSFRMTDIWRSFIAQICLYKQGKNIAFREATVVQLRNEHSLIRDFKDEVPGYVNNIIIMELLSGLVLSEAPDRTSENLRLCYEKLVEAEIIPQSELHLVDLWIKDLNHLGTSH</sequence>
<dbReference type="RefSeq" id="WP_263744469.1">
    <property type="nucleotide sequence ID" value="NZ_JAOWRF010000084.1"/>
</dbReference>
<gene>
    <name evidence="1" type="ORF">OGM63_05390</name>
</gene>
<dbReference type="EMBL" id="JAOWRF010000084">
    <property type="protein sequence ID" value="MCV3212966.1"/>
    <property type="molecule type" value="Genomic_DNA"/>
</dbReference>
<proteinExistence type="predicted"/>
<dbReference type="PANTHER" id="PTHR31362:SF0">
    <property type="entry name" value="EXOSTOSIN DOMAIN-CONTAINING PROTEIN-RELATED"/>
    <property type="match status" value="1"/>
</dbReference>
<keyword evidence="2" id="KW-1185">Reference proteome</keyword>
<dbReference type="PANTHER" id="PTHR31362">
    <property type="entry name" value="GLYCOSYLTRANSFERASE STELLO1-RELATED"/>
    <property type="match status" value="1"/>
</dbReference>
<dbReference type="Pfam" id="PF03385">
    <property type="entry name" value="STELLO"/>
    <property type="match status" value="1"/>
</dbReference>
<dbReference type="InterPro" id="IPR005049">
    <property type="entry name" value="STL-like"/>
</dbReference>
<evidence type="ECO:0000313" key="1">
    <source>
        <dbReference type="EMBL" id="MCV3212966.1"/>
    </source>
</evidence>
<accession>A0ABT3AV06</accession>